<dbReference type="EMBL" id="JASAYT010000090">
    <property type="protein sequence ID" value="MDP8175933.1"/>
    <property type="molecule type" value="Genomic_DNA"/>
</dbReference>
<comment type="caution">
    <text evidence="1">The sequence shown here is derived from an EMBL/GenBank/DDBJ whole genome shotgun (WGS) entry which is preliminary data.</text>
</comment>
<evidence type="ECO:0000313" key="1">
    <source>
        <dbReference type="EMBL" id="MDP8175933.1"/>
    </source>
</evidence>
<evidence type="ECO:0000313" key="2">
    <source>
        <dbReference type="Proteomes" id="UP001231736"/>
    </source>
</evidence>
<protein>
    <submittedName>
        <fullName evidence="1">Uncharacterized protein</fullName>
    </submittedName>
</protein>
<feature type="non-terminal residue" evidence="1">
    <location>
        <position position="187"/>
    </location>
</feature>
<dbReference type="Proteomes" id="UP001231736">
    <property type="component" value="Unassembled WGS sequence"/>
</dbReference>
<organism evidence="1 2">
    <name type="scientific">Phocoenobacter skyensis</name>
    <dbReference type="NCBI Taxonomy" id="97481"/>
    <lineage>
        <taxon>Bacteria</taxon>
        <taxon>Pseudomonadati</taxon>
        <taxon>Pseudomonadota</taxon>
        <taxon>Gammaproteobacteria</taxon>
        <taxon>Pasteurellales</taxon>
        <taxon>Pasteurellaceae</taxon>
        <taxon>Phocoenobacter</taxon>
    </lineage>
</organism>
<accession>A0AAJ6NFL6</accession>
<sequence length="187" mass="18892">VKIGLSQATKDEIEAGKDQSIETVVAGEGIEVTSTQGDDKTYTVALADEVTFGKDGKDGHIGVAGADGKNGVGIDGTNGISIKGADGIDGITIKGNAGADGKQGLIGMRGKDGTNADITIEKGRPGVDGTDGVTRIVYVDETGTPHEVATFDDGLKFKGDDGTVIAKRLNEQMEIVGGADAANLTTG</sequence>
<gene>
    <name evidence="1" type="ORF">QJU97_10815</name>
</gene>
<dbReference type="AlphaFoldDB" id="A0AAJ6NFL6"/>
<reference evidence="1" key="1">
    <citation type="journal article" date="2023" name="Front. Microbiol.">
        <title>Phylogeography and host specificity of Pasteurellaceae pathogenic to sea-farmed fish in the north-east Atlantic.</title>
        <authorList>
            <person name="Gulla S."/>
            <person name="Colquhoun D.J."/>
            <person name="Olsen A.B."/>
            <person name="Spilsberg B."/>
            <person name="Lagesen K."/>
            <person name="Aakesson C.P."/>
            <person name="Strom S."/>
            <person name="Manji F."/>
            <person name="Birkbeck T.H."/>
            <person name="Nilsen H.K."/>
        </authorList>
    </citation>
    <scope>NUCLEOTIDE SEQUENCE</scope>
    <source>
        <strain evidence="1">98B1</strain>
    </source>
</reference>
<proteinExistence type="predicted"/>
<name>A0AAJ6NFL6_9PAST</name>
<feature type="non-terminal residue" evidence="1">
    <location>
        <position position="1"/>
    </location>
</feature>